<evidence type="ECO:0000313" key="2">
    <source>
        <dbReference type="EMBL" id="HFN01128.1"/>
    </source>
</evidence>
<dbReference type="InterPro" id="IPR052345">
    <property type="entry name" value="Rad_response_metalloprotease"/>
</dbReference>
<feature type="domain" description="IrrE N-terminal-like" evidence="1">
    <location>
        <begin position="34"/>
        <end position="170"/>
    </location>
</feature>
<protein>
    <submittedName>
        <fullName evidence="2">ImmA/IrrE family metallo-endopeptidase</fullName>
    </submittedName>
</protein>
<evidence type="ECO:0000259" key="1">
    <source>
        <dbReference type="Pfam" id="PF06114"/>
    </source>
</evidence>
<accession>A0A7C3KIZ8</accession>
<dbReference type="PANTHER" id="PTHR43236:SF2">
    <property type="entry name" value="BLL0069 PROTEIN"/>
    <property type="match status" value="1"/>
</dbReference>
<dbReference type="Pfam" id="PF06114">
    <property type="entry name" value="Peptidase_M78"/>
    <property type="match status" value="1"/>
</dbReference>
<reference evidence="2" key="1">
    <citation type="journal article" date="2020" name="mSystems">
        <title>Genome- and Community-Level Interaction Insights into Carbon Utilization and Element Cycling Functions of Hydrothermarchaeota in Hydrothermal Sediment.</title>
        <authorList>
            <person name="Zhou Z."/>
            <person name="Liu Y."/>
            <person name="Xu W."/>
            <person name="Pan J."/>
            <person name="Luo Z.H."/>
            <person name="Li M."/>
        </authorList>
    </citation>
    <scope>NUCLEOTIDE SEQUENCE [LARGE SCALE GENOMIC DNA]</scope>
    <source>
        <strain evidence="2">SpSt-418</strain>
    </source>
</reference>
<dbReference type="PANTHER" id="PTHR43236">
    <property type="entry name" value="ANTITOXIN HIGA1"/>
    <property type="match status" value="1"/>
</dbReference>
<sequence>MAIRRKHIRNLAGHLLEAHRIESVPIRVEEIAIKLGIQVQYEPAENELSGFLLRDLSRQKTIIGVNKNHPPNRQRFTIAHEVGHYFLHEQEQLHVDRQFQIQLRNENSSTGESEEEKEANLFAAELLMPPHFIHEDLTLIDALDLEDDSLISGLAKKYEVSTQAMTFRLSYLGYVQL</sequence>
<dbReference type="EMBL" id="DSRU01000375">
    <property type="protein sequence ID" value="HFN01128.1"/>
    <property type="molecule type" value="Genomic_DNA"/>
</dbReference>
<organism evidence="2">
    <name type="scientific">Oscillatoriales cyanobacterium SpSt-418</name>
    <dbReference type="NCBI Taxonomy" id="2282169"/>
    <lineage>
        <taxon>Bacteria</taxon>
        <taxon>Bacillati</taxon>
        <taxon>Cyanobacteriota</taxon>
        <taxon>Cyanophyceae</taxon>
        <taxon>Oscillatoriophycideae</taxon>
        <taxon>Oscillatoriales</taxon>
    </lineage>
</organism>
<gene>
    <name evidence="2" type="ORF">ENR64_25930</name>
</gene>
<dbReference type="AlphaFoldDB" id="A0A7C3KIZ8"/>
<name>A0A7C3KIZ8_9CYAN</name>
<comment type="caution">
    <text evidence="2">The sequence shown here is derived from an EMBL/GenBank/DDBJ whole genome shotgun (WGS) entry which is preliminary data.</text>
</comment>
<proteinExistence type="predicted"/>
<dbReference type="Gene3D" id="1.10.10.2910">
    <property type="match status" value="1"/>
</dbReference>
<dbReference type="InterPro" id="IPR010359">
    <property type="entry name" value="IrrE_HExxH"/>
</dbReference>